<evidence type="ECO:0000256" key="2">
    <source>
        <dbReference type="ARBA" id="ARBA00023125"/>
    </source>
</evidence>
<dbReference type="PROSITE" id="PS51063">
    <property type="entry name" value="HTH_CRP_2"/>
    <property type="match status" value="1"/>
</dbReference>
<dbReference type="InterPro" id="IPR012318">
    <property type="entry name" value="HTH_CRP"/>
</dbReference>
<keyword evidence="3" id="KW-0804">Transcription</keyword>
<keyword evidence="7" id="KW-1185">Reference proteome</keyword>
<protein>
    <submittedName>
        <fullName evidence="6">CRP-like cAMP-binding protein</fullName>
    </submittedName>
</protein>
<dbReference type="AlphaFoldDB" id="A0A4Q0P5R1"/>
<reference evidence="6 7" key="1">
    <citation type="submission" date="2018-07" db="EMBL/GenBank/DDBJ databases">
        <title>Leeuwenhoekiella genomics.</title>
        <authorList>
            <person name="Tahon G."/>
            <person name="Willems A."/>
        </authorList>
    </citation>
    <scope>NUCLEOTIDE SEQUENCE [LARGE SCALE GENOMIC DNA]</scope>
    <source>
        <strain evidence="6 7">LMG 22550</strain>
    </source>
</reference>
<accession>A0A4Q0P5R1</accession>
<proteinExistence type="predicted"/>
<evidence type="ECO:0000259" key="4">
    <source>
        <dbReference type="PROSITE" id="PS50042"/>
    </source>
</evidence>
<dbReference type="PROSITE" id="PS50042">
    <property type="entry name" value="CNMP_BINDING_3"/>
    <property type="match status" value="1"/>
</dbReference>
<dbReference type="InterPro" id="IPR014710">
    <property type="entry name" value="RmlC-like_jellyroll"/>
</dbReference>
<evidence type="ECO:0000256" key="1">
    <source>
        <dbReference type="ARBA" id="ARBA00023015"/>
    </source>
</evidence>
<dbReference type="GO" id="GO:0003700">
    <property type="term" value="F:DNA-binding transcription factor activity"/>
    <property type="evidence" value="ECO:0007669"/>
    <property type="project" value="TreeGrafter"/>
</dbReference>
<dbReference type="PANTHER" id="PTHR24567">
    <property type="entry name" value="CRP FAMILY TRANSCRIPTIONAL REGULATORY PROTEIN"/>
    <property type="match status" value="1"/>
</dbReference>
<evidence type="ECO:0000313" key="6">
    <source>
        <dbReference type="EMBL" id="RXG21954.1"/>
    </source>
</evidence>
<name>A0A4Q0P5R1_9FLAO</name>
<keyword evidence="2" id="KW-0238">DNA-binding</keyword>
<dbReference type="EMBL" id="QOVM01000004">
    <property type="protein sequence ID" value="RXG21954.1"/>
    <property type="molecule type" value="Genomic_DNA"/>
</dbReference>
<evidence type="ECO:0000256" key="3">
    <source>
        <dbReference type="ARBA" id="ARBA00023163"/>
    </source>
</evidence>
<dbReference type="SUPFAM" id="SSF46785">
    <property type="entry name" value="Winged helix' DNA-binding domain"/>
    <property type="match status" value="1"/>
</dbReference>
<gene>
    <name evidence="6" type="ORF">DSM00_2018</name>
</gene>
<dbReference type="PANTHER" id="PTHR24567:SF26">
    <property type="entry name" value="REGULATORY PROTEIN YEIL"/>
    <property type="match status" value="1"/>
</dbReference>
<feature type="domain" description="HTH crp-type" evidence="5">
    <location>
        <begin position="159"/>
        <end position="230"/>
    </location>
</feature>
<dbReference type="Pfam" id="PF00027">
    <property type="entry name" value="cNMP_binding"/>
    <property type="match status" value="1"/>
</dbReference>
<dbReference type="GO" id="GO:0003677">
    <property type="term" value="F:DNA binding"/>
    <property type="evidence" value="ECO:0007669"/>
    <property type="project" value="UniProtKB-KW"/>
</dbReference>
<evidence type="ECO:0000313" key="7">
    <source>
        <dbReference type="Proteomes" id="UP000289238"/>
    </source>
</evidence>
<dbReference type="Pfam" id="PF13545">
    <property type="entry name" value="HTH_Crp_2"/>
    <property type="match status" value="1"/>
</dbReference>
<dbReference type="InterPro" id="IPR050397">
    <property type="entry name" value="Env_Response_Regulators"/>
</dbReference>
<dbReference type="Proteomes" id="UP000289238">
    <property type="component" value="Unassembled WGS sequence"/>
</dbReference>
<dbReference type="InterPro" id="IPR036390">
    <property type="entry name" value="WH_DNA-bd_sf"/>
</dbReference>
<dbReference type="Gene3D" id="2.60.120.10">
    <property type="entry name" value="Jelly Rolls"/>
    <property type="match status" value="1"/>
</dbReference>
<dbReference type="CDD" id="cd00038">
    <property type="entry name" value="CAP_ED"/>
    <property type="match status" value="1"/>
</dbReference>
<dbReference type="Gene3D" id="1.10.10.10">
    <property type="entry name" value="Winged helix-like DNA-binding domain superfamily/Winged helix DNA-binding domain"/>
    <property type="match status" value="1"/>
</dbReference>
<organism evidence="6 7">
    <name type="scientific">Leeuwenhoekiella aequorea</name>
    <dbReference type="NCBI Taxonomy" id="283736"/>
    <lineage>
        <taxon>Bacteria</taxon>
        <taxon>Pseudomonadati</taxon>
        <taxon>Bacteroidota</taxon>
        <taxon>Flavobacteriia</taxon>
        <taxon>Flavobacteriales</taxon>
        <taxon>Flavobacteriaceae</taxon>
        <taxon>Leeuwenhoekiella</taxon>
    </lineage>
</organism>
<dbReference type="GO" id="GO:0005829">
    <property type="term" value="C:cytosol"/>
    <property type="evidence" value="ECO:0007669"/>
    <property type="project" value="TreeGrafter"/>
</dbReference>
<comment type="caution">
    <text evidence="6">The sequence shown here is derived from an EMBL/GenBank/DDBJ whole genome shotgun (WGS) entry which is preliminary data.</text>
</comment>
<evidence type="ECO:0000259" key="5">
    <source>
        <dbReference type="PROSITE" id="PS51063"/>
    </source>
</evidence>
<dbReference type="SUPFAM" id="SSF51206">
    <property type="entry name" value="cAMP-binding domain-like"/>
    <property type="match status" value="1"/>
</dbReference>
<dbReference type="InterPro" id="IPR018490">
    <property type="entry name" value="cNMP-bd_dom_sf"/>
</dbReference>
<sequence length="241" mass="26695">MPNFDGMTDHSESRCENCIIRELNALKALKKEELKQISDSKISRTIKKGEAIFREGEQLNGVFCVRNGVSKLSKISENGKDQIVKIATKGEVMGQRSLIAEEATNLSAVALNDMEVCYIPKSNITKTLTDNPAFVAAILKHMAQELKQADDLIVNMAQKSVSQRIAEVLLYLEKNFGCDEAGYFNLVLSRADIAAVVGTATELCIRTLAKMKKQQLIATKGKRIRILNKEGLMQLQNGSKF</sequence>
<keyword evidence="1" id="KW-0805">Transcription regulation</keyword>
<dbReference type="InterPro" id="IPR000595">
    <property type="entry name" value="cNMP-bd_dom"/>
</dbReference>
<dbReference type="SMART" id="SM00419">
    <property type="entry name" value="HTH_CRP"/>
    <property type="match status" value="1"/>
</dbReference>
<feature type="domain" description="Cyclic nucleotide-binding" evidence="4">
    <location>
        <begin position="25"/>
        <end position="145"/>
    </location>
</feature>
<dbReference type="SMART" id="SM00100">
    <property type="entry name" value="cNMP"/>
    <property type="match status" value="1"/>
</dbReference>
<dbReference type="InterPro" id="IPR036388">
    <property type="entry name" value="WH-like_DNA-bd_sf"/>
</dbReference>